<dbReference type="EMBL" id="JAARPH010000001">
    <property type="protein sequence ID" value="MBC1374200.1"/>
    <property type="molecule type" value="Genomic_DNA"/>
</dbReference>
<name>A0ABR6SIY9_9LIST</name>
<proteinExistence type="predicted"/>
<dbReference type="InterPro" id="IPR035628">
    <property type="entry name" value="TcpC_C"/>
</dbReference>
<dbReference type="CDD" id="cd16386">
    <property type="entry name" value="TcpC_N"/>
    <property type="match status" value="1"/>
</dbReference>
<organism evidence="1 2">
    <name type="scientific">Listeria farberi</name>
    <dbReference type="NCBI Taxonomy" id="2713500"/>
    <lineage>
        <taxon>Bacteria</taxon>
        <taxon>Bacillati</taxon>
        <taxon>Bacillota</taxon>
        <taxon>Bacilli</taxon>
        <taxon>Bacillales</taxon>
        <taxon>Listeriaceae</taxon>
        <taxon>Listeria</taxon>
    </lineage>
</organism>
<protein>
    <submittedName>
        <fullName evidence="1">Conjugal transfer protein</fullName>
    </submittedName>
</protein>
<dbReference type="Pfam" id="PF12642">
    <property type="entry name" value="TpcC"/>
    <property type="match status" value="1"/>
</dbReference>
<evidence type="ECO:0000313" key="1">
    <source>
        <dbReference type="EMBL" id="MBC1374200.1"/>
    </source>
</evidence>
<evidence type="ECO:0000313" key="2">
    <source>
        <dbReference type="Proteomes" id="UP000518829"/>
    </source>
</evidence>
<keyword evidence="2" id="KW-1185">Reference proteome</keyword>
<reference evidence="1 2" key="1">
    <citation type="submission" date="2020-03" db="EMBL/GenBank/DDBJ databases">
        <title>Soil Listeria distribution.</title>
        <authorList>
            <person name="Liao J."/>
            <person name="Wiedmann M."/>
        </authorList>
    </citation>
    <scope>NUCLEOTIDE SEQUENCE [LARGE SCALE GENOMIC DNA]</scope>
    <source>
        <strain evidence="1 2">FSL L7-1699</strain>
    </source>
</reference>
<dbReference type="CDD" id="cd16428">
    <property type="entry name" value="TcpC_C"/>
    <property type="match status" value="1"/>
</dbReference>
<accession>A0ABR6SIY9</accession>
<sequence>MFEKFKKVLPTGKITREKKEKRKLPKGKKKSGKGTRITIWLCIILIALSGVFAYLKSTKVEVATAKNTSKIASLQKEKPVKKISAYQSNKLLLFTNDFLEQYITVPEDVDGRTMRTESLSKLYAKELKQDDLSNFEGYRELKSKTYFSTIEYKDMAVVQYDITYNNVSLVEKERKKKEKYKDGKTEKIREVVEKYQEKEIKEVHTLINIPVRSINGAYSVIENVFFTQVPKLYTNKANAVENKMDVEQEPEISATEKDEAEAFLQDFFKRYASSSVDDLAYMMKKPEALNGLKEFQEIIYFKAYEQKKQTLIKVSVVFKDIDSTMTNTEDFSLTLSKKDGKYFIEKLTHTLGGN</sequence>
<comment type="caution">
    <text evidence="1">The sequence shown here is derived from an EMBL/GenBank/DDBJ whole genome shotgun (WGS) entry which is preliminary data.</text>
</comment>
<dbReference type="RefSeq" id="WP_185318748.1">
    <property type="nucleotide sequence ID" value="NZ_JAARPH010000001.1"/>
</dbReference>
<gene>
    <name evidence="1" type="ORF">HB839_01530</name>
</gene>
<dbReference type="Proteomes" id="UP000518829">
    <property type="component" value="Unassembled WGS sequence"/>
</dbReference>
<dbReference type="InterPro" id="IPR024735">
    <property type="entry name" value="TcpC"/>
</dbReference>
<dbReference type="Gene3D" id="3.10.450.540">
    <property type="match status" value="1"/>
</dbReference>